<evidence type="ECO:0000313" key="8">
    <source>
        <dbReference type="Proteomes" id="UP001229421"/>
    </source>
</evidence>
<keyword evidence="3 6" id="KW-0713">Self-incompatibility</keyword>
<protein>
    <recommendedName>
        <fullName evidence="6">S-protein homolog</fullName>
    </recommendedName>
</protein>
<comment type="caution">
    <text evidence="7">The sequence shown here is derived from an EMBL/GenBank/DDBJ whole genome shotgun (WGS) entry which is preliminary data.</text>
</comment>
<organism evidence="7 8">
    <name type="scientific">Tagetes erecta</name>
    <name type="common">African marigold</name>
    <dbReference type="NCBI Taxonomy" id="13708"/>
    <lineage>
        <taxon>Eukaryota</taxon>
        <taxon>Viridiplantae</taxon>
        <taxon>Streptophyta</taxon>
        <taxon>Embryophyta</taxon>
        <taxon>Tracheophyta</taxon>
        <taxon>Spermatophyta</taxon>
        <taxon>Magnoliopsida</taxon>
        <taxon>eudicotyledons</taxon>
        <taxon>Gunneridae</taxon>
        <taxon>Pentapetalae</taxon>
        <taxon>asterids</taxon>
        <taxon>campanulids</taxon>
        <taxon>Asterales</taxon>
        <taxon>Asteraceae</taxon>
        <taxon>Asteroideae</taxon>
        <taxon>Heliantheae alliance</taxon>
        <taxon>Tageteae</taxon>
        <taxon>Tagetes</taxon>
    </lineage>
</organism>
<dbReference type="Pfam" id="PF05938">
    <property type="entry name" value="Self-incomp_S1"/>
    <property type="match status" value="1"/>
</dbReference>
<gene>
    <name evidence="7" type="ORF">QVD17_31290</name>
</gene>
<dbReference type="GO" id="GO:0060320">
    <property type="term" value="P:rejection of self pollen"/>
    <property type="evidence" value="ECO:0007669"/>
    <property type="project" value="UniProtKB-KW"/>
</dbReference>
<accession>A0AAD8K3G3</accession>
<dbReference type="PANTHER" id="PTHR31232">
    <property type="match status" value="1"/>
</dbReference>
<evidence type="ECO:0000256" key="1">
    <source>
        <dbReference type="ARBA" id="ARBA00004613"/>
    </source>
</evidence>
<dbReference type="Proteomes" id="UP001229421">
    <property type="component" value="Unassembled WGS sequence"/>
</dbReference>
<evidence type="ECO:0000313" key="7">
    <source>
        <dbReference type="EMBL" id="KAK1415507.1"/>
    </source>
</evidence>
<dbReference type="AlphaFoldDB" id="A0AAD8K3G3"/>
<dbReference type="EMBL" id="JAUHHV010000008">
    <property type="protein sequence ID" value="KAK1415507.1"/>
    <property type="molecule type" value="Genomic_DNA"/>
</dbReference>
<evidence type="ECO:0000256" key="5">
    <source>
        <dbReference type="ARBA" id="ARBA00022729"/>
    </source>
</evidence>
<dbReference type="GO" id="GO:0005576">
    <property type="term" value="C:extracellular region"/>
    <property type="evidence" value="ECO:0007669"/>
    <property type="project" value="UniProtKB-SubCell"/>
</dbReference>
<comment type="subcellular location">
    <subcellularLocation>
        <location evidence="1 6">Secreted</location>
    </subcellularLocation>
</comment>
<keyword evidence="8" id="KW-1185">Reference proteome</keyword>
<evidence type="ECO:0000256" key="3">
    <source>
        <dbReference type="ARBA" id="ARBA00022471"/>
    </source>
</evidence>
<evidence type="ECO:0000256" key="4">
    <source>
        <dbReference type="ARBA" id="ARBA00022525"/>
    </source>
</evidence>
<comment type="similarity">
    <text evidence="2 6">Belongs to the plant self-incompatibility (S1) protein family.</text>
</comment>
<dbReference type="PANTHER" id="PTHR31232:SF155">
    <property type="entry name" value="PLANT SELF-INCOMPATIBILITY PROTEIN S1 FAMILY"/>
    <property type="match status" value="1"/>
</dbReference>
<feature type="signal peptide" evidence="6">
    <location>
        <begin position="1"/>
        <end position="25"/>
    </location>
</feature>
<dbReference type="InterPro" id="IPR010264">
    <property type="entry name" value="Self-incomp_S1"/>
</dbReference>
<keyword evidence="5 6" id="KW-0732">Signal</keyword>
<reference evidence="7" key="1">
    <citation type="journal article" date="2023" name="bioRxiv">
        <title>Improved chromosome-level genome assembly for marigold (Tagetes erecta).</title>
        <authorList>
            <person name="Jiang F."/>
            <person name="Yuan L."/>
            <person name="Wang S."/>
            <person name="Wang H."/>
            <person name="Xu D."/>
            <person name="Wang A."/>
            <person name="Fan W."/>
        </authorList>
    </citation>
    <scope>NUCLEOTIDE SEQUENCE</scope>
    <source>
        <strain evidence="7">WSJ</strain>
        <tissue evidence="7">Leaf</tissue>
    </source>
</reference>
<evidence type="ECO:0000256" key="2">
    <source>
        <dbReference type="ARBA" id="ARBA00005581"/>
    </source>
</evidence>
<sequence>MSFTAKHSFFIIILNLLILTWGVHSLSKVDRNKFGILDKYDVYITDADVDNLMVHCKSNDDDLGDRELGPNQYFDWRFRMDFLFTTNFNCSFRSMAFDGRELKSKSLVVFDTYIGAINCGPGDLKHCYWLVRNDGFYISKDNKPFPDGWELKRKW</sequence>
<keyword evidence="4 6" id="KW-0964">Secreted</keyword>
<evidence type="ECO:0000256" key="6">
    <source>
        <dbReference type="RuleBase" id="RU367044"/>
    </source>
</evidence>
<name>A0AAD8K3G3_TARER</name>
<proteinExistence type="inferred from homology"/>
<feature type="chain" id="PRO_5041770046" description="S-protein homolog" evidence="6">
    <location>
        <begin position="26"/>
        <end position="155"/>
    </location>
</feature>